<protein>
    <submittedName>
        <fullName evidence="1">Uncharacterized protein</fullName>
    </submittedName>
</protein>
<comment type="caution">
    <text evidence="1">The sequence shown here is derived from an EMBL/GenBank/DDBJ whole genome shotgun (WGS) entry which is preliminary data.</text>
</comment>
<organism evidence="1 2">
    <name type="scientific">Datura stramonium</name>
    <name type="common">Jimsonweed</name>
    <name type="synonym">Common thornapple</name>
    <dbReference type="NCBI Taxonomy" id="4076"/>
    <lineage>
        <taxon>Eukaryota</taxon>
        <taxon>Viridiplantae</taxon>
        <taxon>Streptophyta</taxon>
        <taxon>Embryophyta</taxon>
        <taxon>Tracheophyta</taxon>
        <taxon>Spermatophyta</taxon>
        <taxon>Magnoliopsida</taxon>
        <taxon>eudicotyledons</taxon>
        <taxon>Gunneridae</taxon>
        <taxon>Pentapetalae</taxon>
        <taxon>asterids</taxon>
        <taxon>lamiids</taxon>
        <taxon>Solanales</taxon>
        <taxon>Solanaceae</taxon>
        <taxon>Solanoideae</taxon>
        <taxon>Datureae</taxon>
        <taxon>Datura</taxon>
    </lineage>
</organism>
<evidence type="ECO:0000313" key="1">
    <source>
        <dbReference type="EMBL" id="MCE5167397.1"/>
    </source>
</evidence>
<dbReference type="EMBL" id="JACEIK010099073">
    <property type="protein sequence ID" value="MCE5167397.1"/>
    <property type="molecule type" value="Genomic_DNA"/>
</dbReference>
<sequence length="80" mass="9180">MNRPSSINRSGPATPVVRTPSRIRIPPIDMIQAHVFANAELSVSSPPFKLQTSVYAELWRWNCSRRQCRKKRTVALMKIM</sequence>
<reference evidence="1 2" key="1">
    <citation type="journal article" date="2021" name="BMC Genomics">
        <title>Datura genome reveals duplications of psychoactive alkaloid biosynthetic genes and high mutation rate following tissue culture.</title>
        <authorList>
            <person name="Rajewski A."/>
            <person name="Carter-House D."/>
            <person name="Stajich J."/>
            <person name="Litt A."/>
        </authorList>
    </citation>
    <scope>NUCLEOTIDE SEQUENCE [LARGE SCALE GENOMIC DNA]</scope>
    <source>
        <strain evidence="1">AR-01</strain>
    </source>
</reference>
<feature type="non-terminal residue" evidence="1">
    <location>
        <position position="80"/>
    </location>
</feature>
<accession>A0ABS8Y8T4</accession>
<proteinExistence type="predicted"/>
<keyword evidence="2" id="KW-1185">Reference proteome</keyword>
<name>A0ABS8Y8T4_DATST</name>
<dbReference type="Proteomes" id="UP000823775">
    <property type="component" value="Unassembled WGS sequence"/>
</dbReference>
<evidence type="ECO:0000313" key="2">
    <source>
        <dbReference type="Proteomes" id="UP000823775"/>
    </source>
</evidence>
<gene>
    <name evidence="1" type="ORF">HAX54_053354</name>
</gene>